<reference evidence="7" key="3">
    <citation type="submission" date="2010-09" db="EMBL/GenBank/DDBJ databases">
        <title>Annotation of Gaeumannomyces graminis var. tritici R3-111a-1.</title>
        <authorList>
            <consortium name="The Broad Institute Genome Sequencing Platform"/>
            <person name="Ma L.-J."/>
            <person name="Dead R."/>
            <person name="Young S.K."/>
            <person name="Zeng Q."/>
            <person name="Gargeya S."/>
            <person name="Fitzgerald M."/>
            <person name="Haas B."/>
            <person name="Abouelleil A."/>
            <person name="Alvarado L."/>
            <person name="Arachchi H.M."/>
            <person name="Berlin A."/>
            <person name="Brown A."/>
            <person name="Chapman S.B."/>
            <person name="Chen Z."/>
            <person name="Dunbar C."/>
            <person name="Freedman E."/>
            <person name="Gearin G."/>
            <person name="Gellesch M."/>
            <person name="Goldberg J."/>
            <person name="Griggs A."/>
            <person name="Gujja S."/>
            <person name="Heiman D."/>
            <person name="Howarth C."/>
            <person name="Larson L."/>
            <person name="Lui A."/>
            <person name="MacDonald P.J.P."/>
            <person name="Mehta T."/>
            <person name="Montmayeur A."/>
            <person name="Murphy C."/>
            <person name="Neiman D."/>
            <person name="Pearson M."/>
            <person name="Priest M."/>
            <person name="Roberts A."/>
            <person name="Saif S."/>
            <person name="Shea T."/>
            <person name="Shenoy N."/>
            <person name="Sisk P."/>
            <person name="Stolte C."/>
            <person name="Sykes S."/>
            <person name="Yandava C."/>
            <person name="Wortman J."/>
            <person name="Nusbaum C."/>
            <person name="Birren B."/>
        </authorList>
    </citation>
    <scope>NUCLEOTIDE SEQUENCE</scope>
    <source>
        <strain evidence="7">R3-111a-1</strain>
    </source>
</reference>
<dbReference type="STRING" id="644352.J3NW49"/>
<feature type="domain" description="Zn(2)-C6 fungal-type" evidence="6">
    <location>
        <begin position="41"/>
        <end position="71"/>
    </location>
</feature>
<evidence type="ECO:0000259" key="6">
    <source>
        <dbReference type="PROSITE" id="PS50048"/>
    </source>
</evidence>
<feature type="compositionally biased region" description="Low complexity" evidence="5">
    <location>
        <begin position="303"/>
        <end position="338"/>
    </location>
</feature>
<dbReference type="SMART" id="SM00066">
    <property type="entry name" value="GAL4"/>
    <property type="match status" value="1"/>
</dbReference>
<reference evidence="9" key="1">
    <citation type="submission" date="2010-07" db="EMBL/GenBank/DDBJ databases">
        <title>The genome sequence of Gaeumannomyces graminis var. tritici strain R3-111a-1.</title>
        <authorList>
            <consortium name="The Broad Institute Genome Sequencing Platform"/>
            <person name="Ma L.-J."/>
            <person name="Dead R."/>
            <person name="Young S."/>
            <person name="Zeng Q."/>
            <person name="Koehrsen M."/>
            <person name="Alvarado L."/>
            <person name="Berlin A."/>
            <person name="Chapman S.B."/>
            <person name="Chen Z."/>
            <person name="Freedman E."/>
            <person name="Gellesch M."/>
            <person name="Goldberg J."/>
            <person name="Griggs A."/>
            <person name="Gujja S."/>
            <person name="Heilman E.R."/>
            <person name="Heiman D."/>
            <person name="Hepburn T."/>
            <person name="Howarth C."/>
            <person name="Jen D."/>
            <person name="Larson L."/>
            <person name="Mehta T."/>
            <person name="Neiman D."/>
            <person name="Pearson M."/>
            <person name="Roberts A."/>
            <person name="Saif S."/>
            <person name="Shea T."/>
            <person name="Shenoy N."/>
            <person name="Sisk P."/>
            <person name="Stolte C."/>
            <person name="Sykes S."/>
            <person name="Walk T."/>
            <person name="White J."/>
            <person name="Yandava C."/>
            <person name="Haas B."/>
            <person name="Nusbaum C."/>
            <person name="Birren B."/>
        </authorList>
    </citation>
    <scope>NUCLEOTIDE SEQUENCE [LARGE SCALE GENOMIC DNA]</scope>
    <source>
        <strain evidence="9">R3-111a-1</strain>
    </source>
</reference>
<evidence type="ECO:0000256" key="1">
    <source>
        <dbReference type="ARBA" id="ARBA00023015"/>
    </source>
</evidence>
<evidence type="ECO:0000256" key="2">
    <source>
        <dbReference type="ARBA" id="ARBA00023125"/>
    </source>
</evidence>
<dbReference type="EnsemblFungi" id="EJT75581">
    <property type="protein sequence ID" value="EJT75581"/>
    <property type="gene ID" value="GGTG_05514"/>
</dbReference>
<keyword evidence="4" id="KW-0539">Nucleus</keyword>
<gene>
    <name evidence="8" type="primary">20345972</name>
    <name evidence="7" type="ORF">GGTG_05514</name>
</gene>
<dbReference type="PROSITE" id="PS50048">
    <property type="entry name" value="ZN2_CY6_FUNGAL_2"/>
    <property type="match status" value="1"/>
</dbReference>
<reference evidence="8" key="5">
    <citation type="submission" date="2018-04" db="UniProtKB">
        <authorList>
            <consortium name="EnsemblFungi"/>
        </authorList>
    </citation>
    <scope>IDENTIFICATION</scope>
    <source>
        <strain evidence="8">R3-111a-1</strain>
    </source>
</reference>
<reference evidence="8" key="4">
    <citation type="journal article" date="2015" name="G3 (Bethesda)">
        <title>Genome sequences of three phytopathogenic species of the Magnaporthaceae family of fungi.</title>
        <authorList>
            <person name="Okagaki L.H."/>
            <person name="Nunes C.C."/>
            <person name="Sailsbery J."/>
            <person name="Clay B."/>
            <person name="Brown D."/>
            <person name="John T."/>
            <person name="Oh Y."/>
            <person name="Young N."/>
            <person name="Fitzgerald M."/>
            <person name="Haas B.J."/>
            <person name="Zeng Q."/>
            <person name="Young S."/>
            <person name="Adiconis X."/>
            <person name="Fan L."/>
            <person name="Levin J.Z."/>
            <person name="Mitchell T.K."/>
            <person name="Okubara P.A."/>
            <person name="Farman M.L."/>
            <person name="Kohn L.M."/>
            <person name="Birren B."/>
            <person name="Ma L.-J."/>
            <person name="Dean R.A."/>
        </authorList>
    </citation>
    <scope>NUCLEOTIDE SEQUENCE</scope>
    <source>
        <strain evidence="8">R3-111a-1</strain>
    </source>
</reference>
<dbReference type="eggNOG" id="ENOG502RVTP">
    <property type="taxonomic scope" value="Eukaryota"/>
</dbReference>
<evidence type="ECO:0000256" key="5">
    <source>
        <dbReference type="SAM" id="MobiDB-lite"/>
    </source>
</evidence>
<organism evidence="7">
    <name type="scientific">Gaeumannomyces tritici (strain R3-111a-1)</name>
    <name type="common">Wheat and barley take-all root rot fungus</name>
    <name type="synonym">Gaeumannomyces graminis var. tritici</name>
    <dbReference type="NCBI Taxonomy" id="644352"/>
    <lineage>
        <taxon>Eukaryota</taxon>
        <taxon>Fungi</taxon>
        <taxon>Dikarya</taxon>
        <taxon>Ascomycota</taxon>
        <taxon>Pezizomycotina</taxon>
        <taxon>Sordariomycetes</taxon>
        <taxon>Sordariomycetidae</taxon>
        <taxon>Magnaporthales</taxon>
        <taxon>Magnaporthaceae</taxon>
        <taxon>Gaeumannomyces</taxon>
    </lineage>
</organism>
<keyword evidence="9" id="KW-1185">Reference proteome</keyword>
<evidence type="ECO:0000313" key="8">
    <source>
        <dbReference type="EnsemblFungi" id="EJT75581"/>
    </source>
</evidence>
<feature type="region of interest" description="Disordered" evidence="5">
    <location>
        <begin position="74"/>
        <end position="97"/>
    </location>
</feature>
<dbReference type="PANTHER" id="PTHR31069:SF31">
    <property type="entry name" value="MONODICTYPHENONE CLUSTER TRANSCRIPTION FACTOR-RELATED"/>
    <property type="match status" value="1"/>
</dbReference>
<keyword evidence="3" id="KW-0804">Transcription</keyword>
<proteinExistence type="predicted"/>
<dbReference type="AlphaFoldDB" id="J3NW49"/>
<dbReference type="EMBL" id="GL385397">
    <property type="protein sequence ID" value="EJT75581.1"/>
    <property type="molecule type" value="Genomic_DNA"/>
</dbReference>
<reference evidence="7" key="2">
    <citation type="submission" date="2010-07" db="EMBL/GenBank/DDBJ databases">
        <authorList>
            <consortium name="The Broad Institute Genome Sequencing Platform"/>
            <consortium name="Broad Institute Genome Sequencing Center for Infectious Disease"/>
            <person name="Ma L.-J."/>
            <person name="Dead R."/>
            <person name="Young S."/>
            <person name="Zeng Q."/>
            <person name="Koehrsen M."/>
            <person name="Alvarado L."/>
            <person name="Berlin A."/>
            <person name="Chapman S.B."/>
            <person name="Chen Z."/>
            <person name="Freedman E."/>
            <person name="Gellesch M."/>
            <person name="Goldberg J."/>
            <person name="Griggs A."/>
            <person name="Gujja S."/>
            <person name="Heilman E.R."/>
            <person name="Heiman D."/>
            <person name="Hepburn T."/>
            <person name="Howarth C."/>
            <person name="Jen D."/>
            <person name="Larson L."/>
            <person name="Mehta T."/>
            <person name="Neiman D."/>
            <person name="Pearson M."/>
            <person name="Roberts A."/>
            <person name="Saif S."/>
            <person name="Shea T."/>
            <person name="Shenoy N."/>
            <person name="Sisk P."/>
            <person name="Stolte C."/>
            <person name="Sykes S."/>
            <person name="Walk T."/>
            <person name="White J."/>
            <person name="Yandava C."/>
            <person name="Haas B."/>
            <person name="Nusbaum C."/>
            <person name="Birren B."/>
        </authorList>
    </citation>
    <scope>NUCLEOTIDE SEQUENCE</scope>
    <source>
        <strain evidence="7">R3-111a-1</strain>
    </source>
</reference>
<evidence type="ECO:0000256" key="3">
    <source>
        <dbReference type="ARBA" id="ARBA00023163"/>
    </source>
</evidence>
<name>J3NW49_GAET3</name>
<evidence type="ECO:0000313" key="9">
    <source>
        <dbReference type="Proteomes" id="UP000006039"/>
    </source>
</evidence>
<protein>
    <recommendedName>
        <fullName evidence="6">Zn(2)-C6 fungal-type domain-containing protein</fullName>
    </recommendedName>
</protein>
<sequence length="427" mass="45086">MSESMDLSIGVSVDQDWAQDVPTALAQVPRQQPKQQQQVSACDQCHRRKLRCSREKPACGRCHFSGRQCTYSLSRPAGRPRRSLSGKPESSAGELLPGRLNDKMAEAISFADTAVPLMREYPLPGSLFDINSFPSTMSAVPFPDTYHDTFSGTTTLCTSPTVISPGSGVTGHSALSRPLPSLPGHPELAFLADGGRPEPAGRAASPPTSASAGSEGAVCHCAEALLRSALDLESAAAAATDPSPRPWVLELANTGFEAVVMCKQRHDGLQHLMLLVVICQLERYTGIACPPLPLPPPPPSPLPQHQQQQKNNGGVAAAAVASPGSRGSSLPLSPRGLVSPPPPPPAGFGEHQDPPPDAKASSSQPDELASFSKGPVLRSYLLLAALSSEVLTREGSQSCFPEVPLDVTRGRVDWMKAAFRARLGLDV</sequence>
<dbReference type="PROSITE" id="PS00463">
    <property type="entry name" value="ZN2_CY6_FUNGAL_1"/>
    <property type="match status" value="1"/>
</dbReference>
<accession>J3NW49</accession>
<keyword evidence="2" id="KW-0238">DNA-binding</keyword>
<dbReference type="SUPFAM" id="SSF57701">
    <property type="entry name" value="Zn2/Cys6 DNA-binding domain"/>
    <property type="match status" value="1"/>
</dbReference>
<dbReference type="Gene3D" id="4.10.240.10">
    <property type="entry name" value="Zn(2)-C6 fungal-type DNA-binding domain"/>
    <property type="match status" value="1"/>
</dbReference>
<dbReference type="GO" id="GO:0008270">
    <property type="term" value="F:zinc ion binding"/>
    <property type="evidence" value="ECO:0007669"/>
    <property type="project" value="InterPro"/>
</dbReference>
<dbReference type="GeneID" id="20345972"/>
<dbReference type="HOGENOM" id="CLU_642572_0_0_1"/>
<evidence type="ECO:0000313" key="7">
    <source>
        <dbReference type="EMBL" id="EJT75581.1"/>
    </source>
</evidence>
<dbReference type="GO" id="GO:0003677">
    <property type="term" value="F:DNA binding"/>
    <property type="evidence" value="ECO:0007669"/>
    <property type="project" value="UniProtKB-KW"/>
</dbReference>
<dbReference type="Pfam" id="PF00172">
    <property type="entry name" value="Zn_clus"/>
    <property type="match status" value="1"/>
</dbReference>
<dbReference type="CDD" id="cd00067">
    <property type="entry name" value="GAL4"/>
    <property type="match status" value="1"/>
</dbReference>
<feature type="region of interest" description="Disordered" evidence="5">
    <location>
        <begin position="292"/>
        <end position="369"/>
    </location>
</feature>
<dbReference type="OrthoDB" id="5423360at2759"/>
<dbReference type="InterPro" id="IPR050675">
    <property type="entry name" value="OAF3"/>
</dbReference>
<dbReference type="GO" id="GO:0000981">
    <property type="term" value="F:DNA-binding transcription factor activity, RNA polymerase II-specific"/>
    <property type="evidence" value="ECO:0007669"/>
    <property type="project" value="InterPro"/>
</dbReference>
<keyword evidence="1" id="KW-0805">Transcription regulation</keyword>
<evidence type="ECO:0000256" key="4">
    <source>
        <dbReference type="ARBA" id="ARBA00023242"/>
    </source>
</evidence>
<dbReference type="InterPro" id="IPR036864">
    <property type="entry name" value="Zn2-C6_fun-type_DNA-bd_sf"/>
</dbReference>
<feature type="compositionally biased region" description="Pro residues" evidence="5">
    <location>
        <begin position="292"/>
        <end position="302"/>
    </location>
</feature>
<feature type="compositionally biased region" description="Low complexity" evidence="5">
    <location>
        <begin position="200"/>
        <end position="211"/>
    </location>
</feature>
<feature type="region of interest" description="Disordered" evidence="5">
    <location>
        <begin position="192"/>
        <end position="211"/>
    </location>
</feature>
<dbReference type="VEuPathDB" id="FungiDB:GGTG_05514"/>
<dbReference type="InterPro" id="IPR001138">
    <property type="entry name" value="Zn2Cys6_DnaBD"/>
</dbReference>
<dbReference type="PANTHER" id="PTHR31069">
    <property type="entry name" value="OLEATE-ACTIVATED TRANSCRIPTION FACTOR 1-RELATED"/>
    <property type="match status" value="1"/>
</dbReference>
<dbReference type="RefSeq" id="XP_009221581.1">
    <property type="nucleotide sequence ID" value="XM_009223317.1"/>
</dbReference>
<dbReference type="Proteomes" id="UP000006039">
    <property type="component" value="Unassembled WGS sequence"/>
</dbReference>